<keyword evidence="2" id="KW-0119">Carbohydrate metabolism</keyword>
<sequence>MKNIIALIITVCSWISVYSQHTYVFFGSFNWDKNTEGIYVYELDTISGNLSKITSLKGIVNPSFLTMSPNGKYIFACTESKTENGGSVSSVEFNVKKKSLTIINSQKSGGENPVYLTVHRNGKWLINGNYTEGSVSVYPILNDGKIEPYTQNFQFSEGSINPDRQERAHIHSTVFSPDFKYIFMPDLGADKIRIYQFQDGKEKPLQKTETPFVQTVPGSGPRHLTFHPNGKFAYCIEEMGGTVSVYFYENGKLENIQRIATHSAKYKECFEGSDIHISPDGNFLYASNRGHENNIAIFSIQNNGILKTIGYQSVKGKHPRTFNIDPSGKFLITANTGTNEVVVFKRNPETGLLKKVGRKIKIKNVSNVQIGKY</sequence>
<evidence type="ECO:0000256" key="1">
    <source>
        <dbReference type="ARBA" id="ARBA00005564"/>
    </source>
</evidence>
<keyword evidence="3" id="KW-0413">Isomerase</keyword>
<dbReference type="Pfam" id="PF10282">
    <property type="entry name" value="Lactonase"/>
    <property type="match status" value="1"/>
</dbReference>
<dbReference type="InterPro" id="IPR011048">
    <property type="entry name" value="Haem_d1_sf"/>
</dbReference>
<reference evidence="4" key="1">
    <citation type="submission" date="2016-10" db="EMBL/GenBank/DDBJ databases">
        <authorList>
            <person name="Varghese N."/>
            <person name="Submissions S."/>
        </authorList>
    </citation>
    <scope>NUCLEOTIDE SEQUENCE [LARGE SCALE GENOMIC DNA]</scope>
    <source>
        <strain evidence="4">DSM 17453</strain>
    </source>
</reference>
<dbReference type="InterPro" id="IPR015943">
    <property type="entry name" value="WD40/YVTN_repeat-like_dom_sf"/>
</dbReference>
<name>A0A1H8DFU2_9FLAO</name>
<accession>A0A1H8DFU2</accession>
<dbReference type="InterPro" id="IPR019405">
    <property type="entry name" value="Lactonase_7-beta_prop"/>
</dbReference>
<dbReference type="Gene3D" id="2.130.10.10">
    <property type="entry name" value="YVTN repeat-like/Quinoprotein amine dehydrogenase"/>
    <property type="match status" value="1"/>
</dbReference>
<dbReference type="PANTHER" id="PTHR30344">
    <property type="entry name" value="6-PHOSPHOGLUCONOLACTONASE-RELATED"/>
    <property type="match status" value="1"/>
</dbReference>
<dbReference type="RefSeq" id="WP_317048329.1">
    <property type="nucleotide sequence ID" value="NZ_FOBV01000013.1"/>
</dbReference>
<evidence type="ECO:0000256" key="2">
    <source>
        <dbReference type="ARBA" id="ARBA00022526"/>
    </source>
</evidence>
<dbReference type="SUPFAM" id="SSF51004">
    <property type="entry name" value="C-terminal (heme d1) domain of cytochrome cd1-nitrite reductase"/>
    <property type="match status" value="1"/>
</dbReference>
<keyword evidence="2" id="KW-0313">Glucose metabolism</keyword>
<dbReference type="AlphaFoldDB" id="A0A1H8DFU2"/>
<dbReference type="FunFam" id="2.130.10.10:FF:000306">
    <property type="entry name" value="3-carboxymuconate cyclase"/>
    <property type="match status" value="1"/>
</dbReference>
<dbReference type="STRING" id="295069.SAMN05421856_11341"/>
<dbReference type="GO" id="GO:0006006">
    <property type="term" value="P:glucose metabolic process"/>
    <property type="evidence" value="ECO:0007669"/>
    <property type="project" value="UniProtKB-KW"/>
</dbReference>
<dbReference type="InterPro" id="IPR050282">
    <property type="entry name" value="Cycloisomerase_2"/>
</dbReference>
<evidence type="ECO:0000313" key="3">
    <source>
        <dbReference type="EMBL" id="SEN06171.1"/>
    </source>
</evidence>
<protein>
    <submittedName>
        <fullName evidence="3">6-phosphogluconolactonase, cycloisomerase 2 family</fullName>
    </submittedName>
</protein>
<dbReference type="PANTHER" id="PTHR30344:SF1">
    <property type="entry name" value="6-PHOSPHOGLUCONOLACTONASE"/>
    <property type="match status" value="1"/>
</dbReference>
<dbReference type="Proteomes" id="UP000199450">
    <property type="component" value="Unassembled WGS sequence"/>
</dbReference>
<organism evidence="3 4">
    <name type="scientific">Chryseobacterium taichungense</name>
    <dbReference type="NCBI Taxonomy" id="295069"/>
    <lineage>
        <taxon>Bacteria</taxon>
        <taxon>Pseudomonadati</taxon>
        <taxon>Bacteroidota</taxon>
        <taxon>Flavobacteriia</taxon>
        <taxon>Flavobacteriales</taxon>
        <taxon>Weeksellaceae</taxon>
        <taxon>Chryseobacterium group</taxon>
        <taxon>Chryseobacterium</taxon>
    </lineage>
</organism>
<comment type="similarity">
    <text evidence="1">Belongs to the cycloisomerase 2 family.</text>
</comment>
<keyword evidence="4" id="KW-1185">Reference proteome</keyword>
<dbReference type="GO" id="GO:0016853">
    <property type="term" value="F:isomerase activity"/>
    <property type="evidence" value="ECO:0007669"/>
    <property type="project" value="UniProtKB-KW"/>
</dbReference>
<gene>
    <name evidence="3" type="ORF">SAMN05421856_11341</name>
</gene>
<proteinExistence type="inferred from homology"/>
<dbReference type="GO" id="GO:0017057">
    <property type="term" value="F:6-phosphogluconolactonase activity"/>
    <property type="evidence" value="ECO:0007669"/>
    <property type="project" value="TreeGrafter"/>
</dbReference>
<evidence type="ECO:0000313" key="4">
    <source>
        <dbReference type="Proteomes" id="UP000199450"/>
    </source>
</evidence>
<dbReference type="EMBL" id="FOBV01000013">
    <property type="protein sequence ID" value="SEN06171.1"/>
    <property type="molecule type" value="Genomic_DNA"/>
</dbReference>